<dbReference type="PANTHER" id="PTHR42856">
    <property type="entry name" value="ACYL-COENZYME A THIOESTERASE PAAI"/>
    <property type="match status" value="1"/>
</dbReference>
<organism evidence="2 3">
    <name type="scientific">Syntrophotalea acetylenica</name>
    <name type="common">Pelobacter acetylenicus</name>
    <dbReference type="NCBI Taxonomy" id="29542"/>
    <lineage>
        <taxon>Bacteria</taxon>
        <taxon>Pseudomonadati</taxon>
        <taxon>Thermodesulfobacteriota</taxon>
        <taxon>Desulfuromonadia</taxon>
        <taxon>Desulfuromonadales</taxon>
        <taxon>Syntrophotaleaceae</taxon>
        <taxon>Syntrophotalea</taxon>
    </lineage>
</organism>
<dbReference type="AlphaFoldDB" id="A0A1L3GJ96"/>
<dbReference type="Gene3D" id="3.10.129.10">
    <property type="entry name" value="Hotdog Thioesterase"/>
    <property type="match status" value="1"/>
</dbReference>
<evidence type="ECO:0000259" key="1">
    <source>
        <dbReference type="Pfam" id="PF03061"/>
    </source>
</evidence>
<dbReference type="Pfam" id="PF03061">
    <property type="entry name" value="4HBT"/>
    <property type="match status" value="1"/>
</dbReference>
<dbReference type="PANTHER" id="PTHR42856:SF1">
    <property type="entry name" value="ACYL-COENZYME A THIOESTERASE PAAI"/>
    <property type="match status" value="1"/>
</dbReference>
<dbReference type="EMBL" id="CP015518">
    <property type="protein sequence ID" value="APG26013.1"/>
    <property type="molecule type" value="Genomic_DNA"/>
</dbReference>
<proteinExistence type="predicted"/>
<reference evidence="2 3" key="1">
    <citation type="journal article" date="2017" name="Genome Announc.">
        <title>Complete Genome Sequences of Two Acetylene-Fermenting Pelobacter acetylenicus Strains.</title>
        <authorList>
            <person name="Sutton J.M."/>
            <person name="Baesman S.M."/>
            <person name="Fierst J.L."/>
            <person name="Poret-Peterson A.T."/>
            <person name="Oremland R.S."/>
            <person name="Dunlap D.S."/>
            <person name="Akob D.M."/>
        </authorList>
    </citation>
    <scope>NUCLEOTIDE SEQUENCE [LARGE SCALE GENOMIC DNA]</scope>
    <source>
        <strain evidence="2 3">DSM 3247</strain>
    </source>
</reference>
<evidence type="ECO:0000313" key="3">
    <source>
        <dbReference type="Proteomes" id="UP000182264"/>
    </source>
</evidence>
<dbReference type="RefSeq" id="WP_072287852.1">
    <property type="nucleotide sequence ID" value="NZ_CP015455.1"/>
</dbReference>
<dbReference type="Proteomes" id="UP000182264">
    <property type="component" value="Chromosome"/>
</dbReference>
<protein>
    <submittedName>
        <fullName evidence="2">Thioesterase</fullName>
    </submittedName>
</protein>
<dbReference type="InterPro" id="IPR052723">
    <property type="entry name" value="Acyl-CoA_thioesterase_PaaI"/>
</dbReference>
<name>A0A1L3GJ96_SYNAC</name>
<dbReference type="InterPro" id="IPR006683">
    <property type="entry name" value="Thioestr_dom"/>
</dbReference>
<gene>
    <name evidence="2" type="ORF">A7E75_14115</name>
</gene>
<dbReference type="GO" id="GO:0016289">
    <property type="term" value="F:acyl-CoA hydrolase activity"/>
    <property type="evidence" value="ECO:0007669"/>
    <property type="project" value="TreeGrafter"/>
</dbReference>
<feature type="domain" description="Thioesterase" evidence="1">
    <location>
        <begin position="40"/>
        <end position="108"/>
    </location>
</feature>
<dbReference type="SUPFAM" id="SSF54637">
    <property type="entry name" value="Thioesterase/thiol ester dehydrase-isomerase"/>
    <property type="match status" value="1"/>
</dbReference>
<dbReference type="CDD" id="cd03443">
    <property type="entry name" value="PaaI_thioesterase"/>
    <property type="match status" value="1"/>
</dbReference>
<dbReference type="InterPro" id="IPR029069">
    <property type="entry name" value="HotDog_dom_sf"/>
</dbReference>
<keyword evidence="3" id="KW-1185">Reference proteome</keyword>
<dbReference type="KEGG" id="pace:A6070_08140"/>
<dbReference type="OrthoDB" id="5323777at2"/>
<dbReference type="STRING" id="29542.A6070_08140"/>
<accession>A0A1L3GJ96</accession>
<sequence>MKARTHLAISSTLVGELVALQEGEAVARLQTTAAMAADEHGLVHGGFTFGLADYAAMLAVNDPHVVLGSADVKFLAPVRCGEVMEATARLENHEGRKHRVHCYVASGEKRVFEGSFICFVLDKPVLG</sequence>
<evidence type="ECO:0000313" key="2">
    <source>
        <dbReference type="EMBL" id="APG26013.1"/>
    </source>
</evidence>